<dbReference type="GO" id="GO:0004519">
    <property type="term" value="F:endonuclease activity"/>
    <property type="evidence" value="ECO:0007669"/>
    <property type="project" value="UniProtKB-KW"/>
</dbReference>
<name>A0A5F1Y6F7_9LEPT</name>
<sequence>MAIPAKVLDRITSGLKKFQPILSSAKIRDVNESDTVVIITDLLSEVFGYDKYSEITTEHVVKKTFCDLAIKIDGKVKLLIEVKAIGLDLKDDHIKQAIDYGANAGIEWVILTNGMNWQIYRISFSKPIDKELVYEIIFSNINPKNENHIEPVYYLCREALGKSLLDEYHSQKQALSKYYIGQMLLTETILDVIKRELKRLTPGVKIENEEIEEVLRSDIIKRDVLEGDKSIDAKKKIQKAANTYLRSSSPSPKKETKDSSVTDQGVEETSSTLESSSG</sequence>
<gene>
    <name evidence="3" type="ORF">EHQ17_19475</name>
</gene>
<proteinExistence type="predicted"/>
<dbReference type="OrthoDB" id="570928at2"/>
<dbReference type="InterPro" id="IPR029464">
    <property type="entry name" value="HSDR_N"/>
</dbReference>
<comment type="caution">
    <text evidence="3">The sequence shown here is derived from an EMBL/GenBank/DDBJ whole genome shotgun (WGS) entry which is preliminary data.</text>
</comment>
<reference evidence="3" key="1">
    <citation type="journal article" date="2019" name="PLoS Negl. Trop. Dis.">
        <title>Revisiting the worldwide diversity of Leptospira species in the environment.</title>
        <authorList>
            <person name="Vincent A.T."/>
            <person name="Schiettekatte O."/>
            <person name="Bourhy P."/>
            <person name="Veyrier F.J."/>
            <person name="Picardeau M."/>
        </authorList>
    </citation>
    <scope>NUCLEOTIDE SEQUENCE [LARGE SCALE GENOMIC DNA]</scope>
    <source>
        <strain evidence="3">201800299</strain>
    </source>
</reference>
<keyword evidence="3" id="KW-0378">Hydrolase</keyword>
<accession>A0A5F1Y6F7</accession>
<dbReference type="Proteomes" id="UP000298277">
    <property type="component" value="Unassembled WGS sequence"/>
</dbReference>
<keyword evidence="3" id="KW-0540">Nuclease</keyword>
<evidence type="ECO:0000313" key="4">
    <source>
        <dbReference type="Proteomes" id="UP000298277"/>
    </source>
</evidence>
<feature type="domain" description="Type I restriction enzyme R protein N-terminal" evidence="2">
    <location>
        <begin position="43"/>
        <end position="124"/>
    </location>
</feature>
<dbReference type="EMBL" id="RQFA01000088">
    <property type="protein sequence ID" value="TGK27551.1"/>
    <property type="molecule type" value="Genomic_DNA"/>
</dbReference>
<evidence type="ECO:0000313" key="3">
    <source>
        <dbReference type="EMBL" id="TGK27551.1"/>
    </source>
</evidence>
<dbReference type="Pfam" id="PF13588">
    <property type="entry name" value="HSDR_N_2"/>
    <property type="match status" value="1"/>
</dbReference>
<protein>
    <submittedName>
        <fullName evidence="3">Restriction endonuclease subunit R</fullName>
    </submittedName>
</protein>
<keyword evidence="4" id="KW-1185">Reference proteome</keyword>
<evidence type="ECO:0000259" key="2">
    <source>
        <dbReference type="Pfam" id="PF13588"/>
    </source>
</evidence>
<dbReference type="AlphaFoldDB" id="A0A5F1Y6F7"/>
<keyword evidence="3" id="KW-0255">Endonuclease</keyword>
<feature type="compositionally biased region" description="Polar residues" evidence="1">
    <location>
        <begin position="242"/>
        <end position="251"/>
    </location>
</feature>
<evidence type="ECO:0000256" key="1">
    <source>
        <dbReference type="SAM" id="MobiDB-lite"/>
    </source>
</evidence>
<dbReference type="RefSeq" id="WP_135590760.1">
    <property type="nucleotide sequence ID" value="NZ_RQEZ01000088.1"/>
</dbReference>
<feature type="compositionally biased region" description="Low complexity" evidence="1">
    <location>
        <begin position="267"/>
        <end position="278"/>
    </location>
</feature>
<organism evidence="3 4">
    <name type="scientific">Leptospira gomenensis</name>
    <dbReference type="NCBI Taxonomy" id="2484974"/>
    <lineage>
        <taxon>Bacteria</taxon>
        <taxon>Pseudomonadati</taxon>
        <taxon>Spirochaetota</taxon>
        <taxon>Spirochaetia</taxon>
        <taxon>Leptospirales</taxon>
        <taxon>Leptospiraceae</taxon>
        <taxon>Leptospira</taxon>
    </lineage>
</organism>
<feature type="region of interest" description="Disordered" evidence="1">
    <location>
        <begin position="242"/>
        <end position="278"/>
    </location>
</feature>